<evidence type="ECO:0000313" key="2">
    <source>
        <dbReference type="EMBL" id="VYT11733.1"/>
    </source>
</evidence>
<proteinExistence type="predicted"/>
<accession>A0A6N2U573</accession>
<reference evidence="2" key="1">
    <citation type="submission" date="2019-11" db="EMBL/GenBank/DDBJ databases">
        <authorList>
            <person name="Feng L."/>
        </authorList>
    </citation>
    <scope>NUCLEOTIDE SEQUENCE</scope>
    <source>
        <strain evidence="2">AundefinedLFYP135</strain>
    </source>
</reference>
<feature type="region of interest" description="Disordered" evidence="1">
    <location>
        <begin position="26"/>
        <end position="96"/>
    </location>
</feature>
<name>A0A6N2U573_9FIRM</name>
<sequence length="135" mass="15086">MRPVWYLDSLDIYAPYNPPNTAFSTKKHPGNLCKKTSPVPPKGGRGNGFGPIDGPKKCRYHPRQAEATRPAAQRTAQGHHGPGDQKGEVNMTTPTASELLVQQAREAERLRLLLLASECKDLDEFRQRLRDLLNK</sequence>
<dbReference type="AlphaFoldDB" id="A0A6N2U573"/>
<dbReference type="EMBL" id="CACRSL010000003">
    <property type="protein sequence ID" value="VYT11733.1"/>
    <property type="molecule type" value="Genomic_DNA"/>
</dbReference>
<evidence type="ECO:0000256" key="1">
    <source>
        <dbReference type="SAM" id="MobiDB-lite"/>
    </source>
</evidence>
<protein>
    <submittedName>
        <fullName evidence="2">Uncharacterized protein</fullName>
    </submittedName>
</protein>
<gene>
    <name evidence="2" type="ORF">AULFYP135_01710</name>
</gene>
<organism evidence="2">
    <name type="scientific">uncultured Anaerotruncus sp</name>
    <dbReference type="NCBI Taxonomy" id="905011"/>
    <lineage>
        <taxon>Bacteria</taxon>
        <taxon>Bacillati</taxon>
        <taxon>Bacillota</taxon>
        <taxon>Clostridia</taxon>
        <taxon>Eubacteriales</taxon>
        <taxon>Oscillospiraceae</taxon>
        <taxon>Anaerotruncus</taxon>
        <taxon>environmental samples</taxon>
    </lineage>
</organism>